<dbReference type="SUPFAM" id="SSF52540">
    <property type="entry name" value="P-loop containing nucleoside triphosphate hydrolases"/>
    <property type="match status" value="1"/>
</dbReference>
<proteinExistence type="predicted"/>
<dbReference type="Proteomes" id="UP000295453">
    <property type="component" value="Unassembled WGS sequence"/>
</dbReference>
<dbReference type="EMBL" id="SJZJ01000038">
    <property type="protein sequence ID" value="TCJ21183.1"/>
    <property type="molecule type" value="Genomic_DNA"/>
</dbReference>
<dbReference type="AlphaFoldDB" id="A0A4R1BTH9"/>
<dbReference type="GO" id="GO:0005524">
    <property type="term" value="F:ATP binding"/>
    <property type="evidence" value="ECO:0007669"/>
    <property type="project" value="TreeGrafter"/>
</dbReference>
<name>A0A4R1BTH9_9ACTN</name>
<dbReference type="InterPro" id="IPR050625">
    <property type="entry name" value="ParA/MinD_ATPase"/>
</dbReference>
<evidence type="ECO:0000256" key="1">
    <source>
        <dbReference type="SAM" id="MobiDB-lite"/>
    </source>
</evidence>
<keyword evidence="3" id="KW-1185">Reference proteome</keyword>
<protein>
    <submittedName>
        <fullName evidence="2">ParA family protein</fullName>
    </submittedName>
</protein>
<dbReference type="GO" id="GO:0016887">
    <property type="term" value="F:ATP hydrolysis activity"/>
    <property type="evidence" value="ECO:0007669"/>
    <property type="project" value="TreeGrafter"/>
</dbReference>
<dbReference type="PANTHER" id="PTHR43384:SF11">
    <property type="entry name" value="SEPTUM SITE DETERMINING PROTEIN"/>
    <property type="match status" value="1"/>
</dbReference>
<feature type="region of interest" description="Disordered" evidence="1">
    <location>
        <begin position="125"/>
        <end position="146"/>
    </location>
</feature>
<comment type="caution">
    <text evidence="2">The sequence shown here is derived from an EMBL/GenBank/DDBJ whole genome shotgun (WGS) entry which is preliminary data.</text>
</comment>
<sequence>MATAIAVLVVASGAPWEPEALAALDMAPGVVVLRRCMDVTDLLAHAAAGDARVALVVAQSPGLDHDAISRLRRDLVEPVVVLADGRVDAVDRARRIGVRHVASATDLGSLPALVRSAAQGVPGAVASSGAAHTGPEGAAAAGAPESEGSGGVSVAVWGPAGAPGRTTVALGLAAELAVRGRDPLLVDADPWGGSVAQRLGVLDEVSGLLAAARAVARGDRPVVDPAVVRGVGGFRVVTGLPRSDRWAEVGPEVVDAFLDQSACDVLFDTGFSVEDDPAADFGGRPGRNALTHAALASADALVVVGTPDPVGLARLARALDELNERSSGQPVHVVLNRWRSRLGIDEGEAQRLLAGFGEVAAFHLVPDDALAADRALVTGRTYVEAGPSPLSRSFVPLVDALFPDARLERVDAQPSIRRRRAGAGRRR</sequence>
<accession>A0A4R1BTH9</accession>
<gene>
    <name evidence="2" type="ORF">EPD65_15625</name>
</gene>
<dbReference type="InterPro" id="IPR027417">
    <property type="entry name" value="P-loop_NTPase"/>
</dbReference>
<dbReference type="PANTHER" id="PTHR43384">
    <property type="entry name" value="SEPTUM SITE-DETERMINING PROTEIN MIND HOMOLOG, CHLOROPLASTIC-RELATED"/>
    <property type="match status" value="1"/>
</dbReference>
<dbReference type="GO" id="GO:0009898">
    <property type="term" value="C:cytoplasmic side of plasma membrane"/>
    <property type="evidence" value="ECO:0007669"/>
    <property type="project" value="TreeGrafter"/>
</dbReference>
<evidence type="ECO:0000313" key="2">
    <source>
        <dbReference type="EMBL" id="TCJ21183.1"/>
    </source>
</evidence>
<dbReference type="GO" id="GO:0051782">
    <property type="term" value="P:negative regulation of cell division"/>
    <property type="evidence" value="ECO:0007669"/>
    <property type="project" value="TreeGrafter"/>
</dbReference>
<dbReference type="Gene3D" id="3.40.50.300">
    <property type="entry name" value="P-loop containing nucleotide triphosphate hydrolases"/>
    <property type="match status" value="1"/>
</dbReference>
<organism evidence="2 3">
    <name type="scientific">Nocardioides jejuensis</name>
    <dbReference type="NCBI Taxonomy" id="2502782"/>
    <lineage>
        <taxon>Bacteria</taxon>
        <taxon>Bacillati</taxon>
        <taxon>Actinomycetota</taxon>
        <taxon>Actinomycetes</taxon>
        <taxon>Propionibacteriales</taxon>
        <taxon>Nocardioidaceae</taxon>
        <taxon>Nocardioides</taxon>
    </lineage>
</organism>
<evidence type="ECO:0000313" key="3">
    <source>
        <dbReference type="Proteomes" id="UP000295453"/>
    </source>
</evidence>
<dbReference type="GO" id="GO:0005829">
    <property type="term" value="C:cytosol"/>
    <property type="evidence" value="ECO:0007669"/>
    <property type="project" value="TreeGrafter"/>
</dbReference>
<dbReference type="OrthoDB" id="3217709at2"/>
<dbReference type="RefSeq" id="WP_131585768.1">
    <property type="nucleotide sequence ID" value="NZ_SJZJ01000038.1"/>
</dbReference>
<reference evidence="2 3" key="1">
    <citation type="submission" date="2019-03" db="EMBL/GenBank/DDBJ databases">
        <authorList>
            <person name="Kim M.K.M."/>
        </authorList>
    </citation>
    <scope>NUCLEOTIDE SEQUENCE [LARGE SCALE GENOMIC DNA]</scope>
    <source>
        <strain evidence="2 3">18JY15-6</strain>
    </source>
</reference>